<dbReference type="InterPro" id="IPR011698">
    <property type="entry name" value="GATase_3"/>
</dbReference>
<keyword evidence="3 8" id="KW-0436">Ligase</keyword>
<evidence type="ECO:0000256" key="2">
    <source>
        <dbReference type="ARBA" id="ARBA00022573"/>
    </source>
</evidence>
<evidence type="ECO:0000256" key="7">
    <source>
        <dbReference type="ARBA" id="ARBA00022962"/>
    </source>
</evidence>
<comment type="pathway">
    <text evidence="8">Cofactor biosynthesis; adenosylcobalamin biosynthesis; cob(II)yrinate a,c-diamide from sirohydrochlorin (anaerobic route): step 10/10.</text>
</comment>
<accession>A0A179D6A5</accession>
<feature type="active site" description="Nucleophile" evidence="8">
    <location>
        <position position="335"/>
    </location>
</feature>
<dbReference type="EMBL" id="LWLG01000002">
    <property type="protein sequence ID" value="OAQ21321.1"/>
    <property type="molecule type" value="Genomic_DNA"/>
</dbReference>
<dbReference type="InterPro" id="IPR002586">
    <property type="entry name" value="CobQ/CobB/MinD/ParA_Nub-bd_dom"/>
</dbReference>
<dbReference type="HAMAP" id="MF_00027">
    <property type="entry name" value="CobB_CbiA"/>
    <property type="match status" value="1"/>
</dbReference>
<gene>
    <name evidence="8" type="primary">cbiA</name>
    <name evidence="11" type="ORF">TDIS_0541</name>
</gene>
<comment type="similarity">
    <text evidence="8">Belongs to the CobB/CbiA family.</text>
</comment>
<feature type="domain" description="CobQ/CobB/MinD/ParA nucleotide binding" evidence="9">
    <location>
        <begin position="10"/>
        <end position="186"/>
    </location>
</feature>
<proteinExistence type="inferred from homology"/>
<dbReference type="InterPro" id="IPR004484">
    <property type="entry name" value="CbiA/CobB_synth"/>
</dbReference>
<dbReference type="Pfam" id="PF01656">
    <property type="entry name" value="CbiA"/>
    <property type="match status" value="1"/>
</dbReference>
<evidence type="ECO:0000256" key="3">
    <source>
        <dbReference type="ARBA" id="ARBA00022598"/>
    </source>
</evidence>
<dbReference type="GO" id="GO:0009236">
    <property type="term" value="P:cobalamin biosynthetic process"/>
    <property type="evidence" value="ECO:0007669"/>
    <property type="project" value="UniProtKB-UniRule"/>
</dbReference>
<protein>
    <recommendedName>
        <fullName evidence="8">Cobyrinate a,c-diamide synthase</fullName>
        <ecNumber evidence="8">6.3.5.11</ecNumber>
    </recommendedName>
    <alternativeName>
        <fullName evidence="8">Cobyrinic acid a,c-diamide synthetase</fullName>
    </alternativeName>
</protein>
<comment type="catalytic activity">
    <reaction evidence="8">
        <text>cob(II)yrinate + 2 L-glutamine + 2 ATP + 2 H2O = cob(II)yrinate a,c diamide + 2 L-glutamate + 2 ADP + 2 phosphate + 2 H(+)</text>
        <dbReference type="Rhea" id="RHEA:26289"/>
        <dbReference type="ChEBI" id="CHEBI:15377"/>
        <dbReference type="ChEBI" id="CHEBI:15378"/>
        <dbReference type="ChEBI" id="CHEBI:29985"/>
        <dbReference type="ChEBI" id="CHEBI:30616"/>
        <dbReference type="ChEBI" id="CHEBI:43474"/>
        <dbReference type="ChEBI" id="CHEBI:58359"/>
        <dbReference type="ChEBI" id="CHEBI:58537"/>
        <dbReference type="ChEBI" id="CHEBI:58894"/>
        <dbReference type="ChEBI" id="CHEBI:456216"/>
        <dbReference type="EC" id="6.3.5.11"/>
    </reaction>
</comment>
<organism evidence="11 12">
    <name type="scientific">Thermosulfurimonas dismutans</name>
    <dbReference type="NCBI Taxonomy" id="999894"/>
    <lineage>
        <taxon>Bacteria</taxon>
        <taxon>Pseudomonadati</taxon>
        <taxon>Thermodesulfobacteriota</taxon>
        <taxon>Thermodesulfobacteria</taxon>
        <taxon>Thermodesulfobacteriales</taxon>
        <taxon>Thermodesulfobacteriaceae</taxon>
        <taxon>Thermosulfurimonas</taxon>
    </lineage>
</organism>
<comment type="miscellaneous">
    <text evidence="8">The a and c carboxylates of cobyrinate are activated for nucleophilic attack via formation of a phosphorylated intermediate by ATP. CbiA catalyzes first the amidation of the c-carboxylate, and then that of the a-carboxylate.</text>
</comment>
<comment type="cofactor">
    <cofactor evidence="1 8">
        <name>Mg(2+)</name>
        <dbReference type="ChEBI" id="CHEBI:18420"/>
    </cofactor>
</comment>
<keyword evidence="12" id="KW-1185">Reference proteome</keyword>
<comment type="domain">
    <text evidence="8">Comprises of two domains. The C-terminal domain contains the binding site for glutamine and catalyzes the hydrolysis of this substrate to glutamate and ammonia. The N-terminal domain is anticipated to bind ATP and cobyrinate and catalyzes the ultimate synthesis of the diamide product. The ammonia produced via the glutaminase domain is probably translocated to the adjacent domain via a molecular tunnel, where it reacts with an activated intermediate.</text>
</comment>
<evidence type="ECO:0000256" key="4">
    <source>
        <dbReference type="ARBA" id="ARBA00022741"/>
    </source>
</evidence>
<dbReference type="NCBIfam" id="NF002204">
    <property type="entry name" value="PRK01077.1"/>
    <property type="match status" value="1"/>
</dbReference>
<evidence type="ECO:0000259" key="9">
    <source>
        <dbReference type="Pfam" id="PF01656"/>
    </source>
</evidence>
<dbReference type="Pfam" id="PF07685">
    <property type="entry name" value="GATase_3"/>
    <property type="match status" value="1"/>
</dbReference>
<dbReference type="CDD" id="cd03130">
    <property type="entry name" value="GATase1_CobB"/>
    <property type="match status" value="1"/>
</dbReference>
<evidence type="ECO:0000256" key="1">
    <source>
        <dbReference type="ARBA" id="ARBA00001946"/>
    </source>
</evidence>
<evidence type="ECO:0000256" key="6">
    <source>
        <dbReference type="ARBA" id="ARBA00022842"/>
    </source>
</evidence>
<evidence type="ECO:0000313" key="12">
    <source>
        <dbReference type="Proteomes" id="UP000078390"/>
    </source>
</evidence>
<dbReference type="SUPFAM" id="SSF52317">
    <property type="entry name" value="Class I glutamine amidotransferase-like"/>
    <property type="match status" value="1"/>
</dbReference>
<evidence type="ECO:0000313" key="11">
    <source>
        <dbReference type="EMBL" id="OAQ21321.1"/>
    </source>
</evidence>
<dbReference type="PROSITE" id="PS51274">
    <property type="entry name" value="GATASE_COBBQ"/>
    <property type="match status" value="1"/>
</dbReference>
<keyword evidence="4 8" id="KW-0547">Nucleotide-binding</keyword>
<dbReference type="EC" id="6.3.5.11" evidence="8"/>
<sequence length="484" mass="54069">MSYSFQIPRVVIAAQKGGAGKTFFTLGLLTALRKRGFKVVSFKKGPDYIDAGWLYRASGYPCRNLDPFLMDDETILALFSRGVQGSEVAIIEGNRGLYDGVDLEGSCSTARLARLLKAPIVLVLDCTKVTRTMAALLKGFLEFEEGVEIKGVILNRVARARHENIITRSIEYYTGIPVLGVLPRIKVLFPERHLGLVPWQEFTLEESLFSKLEEIFRKNVDVSRIIDLAHQVPPLEVSPKEIFISSHELEGVRIGVLRDKAFQFYYPENLEALSALGAELVFLDALKESRLPDIQALYIGGGFPETQAEALSENRSFMKDLKEAVEDGLPVYAECGGLMYLGEKIIWKGKTFPMTGVLPIDFEVKERPQGHGYTVVRVDEQNPFYPTGTVLQGHEFHYSLPIVKDDSRLKFCFKVERGFGFDGRRDGVLYKRALGTYTHVHVASTPAWLAGMCRVLSEKDWQDTKSLGKDLSASGGVIKSDVKI</sequence>
<name>A0A179D6A5_9BACT</name>
<dbReference type="Gene3D" id="3.40.50.300">
    <property type="entry name" value="P-loop containing nucleotide triphosphate hydrolases"/>
    <property type="match status" value="1"/>
</dbReference>
<dbReference type="GO" id="GO:0042242">
    <property type="term" value="F:cobyrinic acid a,c-diamide synthase activity"/>
    <property type="evidence" value="ECO:0007669"/>
    <property type="project" value="UniProtKB-UniRule"/>
</dbReference>
<dbReference type="PANTHER" id="PTHR43873:SF1">
    <property type="entry name" value="COBYRINATE A,C-DIAMIDE SYNTHASE"/>
    <property type="match status" value="1"/>
</dbReference>
<feature type="site" description="Increases nucleophilicity of active site Cys" evidence="8">
    <location>
        <position position="439"/>
    </location>
</feature>
<evidence type="ECO:0000259" key="10">
    <source>
        <dbReference type="Pfam" id="PF07685"/>
    </source>
</evidence>
<dbReference type="InterPro" id="IPR027417">
    <property type="entry name" value="P-loop_NTPase"/>
</dbReference>
<keyword evidence="6 8" id="KW-0460">Magnesium</keyword>
<dbReference type="InterPro" id="IPR029062">
    <property type="entry name" value="Class_I_gatase-like"/>
</dbReference>
<dbReference type="Proteomes" id="UP000078390">
    <property type="component" value="Unassembled WGS sequence"/>
</dbReference>
<evidence type="ECO:0000256" key="8">
    <source>
        <dbReference type="HAMAP-Rule" id="MF_00027"/>
    </source>
</evidence>
<dbReference type="GO" id="GO:0005524">
    <property type="term" value="F:ATP binding"/>
    <property type="evidence" value="ECO:0007669"/>
    <property type="project" value="UniProtKB-UniRule"/>
</dbReference>
<feature type="domain" description="CobB/CobQ-like glutamine amidotransferase" evidence="10">
    <location>
        <begin position="253"/>
        <end position="445"/>
    </location>
</feature>
<reference evidence="11 12" key="1">
    <citation type="submission" date="2016-04" db="EMBL/GenBank/DDBJ databases">
        <title>Genome analysis of Thermosulfurimonas dismutans, the first thermophilic sulfur-disproportionating bacterium of the phylum Thermodesulfobacteria.</title>
        <authorList>
            <person name="Mardanov A.V."/>
            <person name="Beletsky A.V."/>
            <person name="Kadnikov V.V."/>
            <person name="Slobodkin A.I."/>
            <person name="Ravin N.V."/>
        </authorList>
    </citation>
    <scope>NUCLEOTIDE SEQUENCE [LARGE SCALE GENOMIC DNA]</scope>
    <source>
        <strain evidence="11 12">S95</strain>
    </source>
</reference>
<dbReference type="RefSeq" id="WP_068669046.1">
    <property type="nucleotide sequence ID" value="NZ_LWLG01000002.1"/>
</dbReference>
<evidence type="ECO:0000256" key="5">
    <source>
        <dbReference type="ARBA" id="ARBA00022840"/>
    </source>
</evidence>
<dbReference type="NCBIfam" id="TIGR00379">
    <property type="entry name" value="cobB"/>
    <property type="match status" value="1"/>
</dbReference>
<dbReference type="PATRIC" id="fig|999894.6.peg.542"/>
<dbReference type="OrthoDB" id="9764035at2"/>
<comment type="caution">
    <text evidence="11">The sequence shown here is derived from an EMBL/GenBank/DDBJ whole genome shotgun (WGS) entry which is preliminary data.</text>
</comment>
<dbReference type="CDD" id="cd05388">
    <property type="entry name" value="CobB_N"/>
    <property type="match status" value="1"/>
</dbReference>
<keyword evidence="5 8" id="KW-0067">ATP-binding</keyword>
<keyword evidence="2 8" id="KW-0169">Cobalamin biosynthesis</keyword>
<keyword evidence="7 8" id="KW-0315">Glutamine amidotransferase</keyword>
<dbReference type="AlphaFoldDB" id="A0A179D6A5"/>
<comment type="function">
    <text evidence="8">Catalyzes the ATP-dependent amidation of the two carboxylate groups at positions a and c of cobyrinate, using either L-glutamine or ammonia as the nitrogen source.</text>
</comment>
<dbReference type="STRING" id="999894.TDIS_0541"/>
<dbReference type="Gene3D" id="3.40.50.880">
    <property type="match status" value="1"/>
</dbReference>
<dbReference type="PANTHER" id="PTHR43873">
    <property type="entry name" value="COBYRINATE A,C-DIAMIDE SYNTHASE"/>
    <property type="match status" value="1"/>
</dbReference>
<dbReference type="UniPathway" id="UPA00148">
    <property type="reaction ID" value="UER00231"/>
</dbReference>
<dbReference type="SUPFAM" id="SSF52540">
    <property type="entry name" value="P-loop containing nucleoside triphosphate hydrolases"/>
    <property type="match status" value="1"/>
</dbReference>